<dbReference type="PANTHER" id="PTHR46124:SF3">
    <property type="entry name" value="HYDROLASE"/>
    <property type="match status" value="1"/>
</dbReference>
<evidence type="ECO:0000256" key="1">
    <source>
        <dbReference type="ARBA" id="ARBA00009275"/>
    </source>
</evidence>
<dbReference type="Pfam" id="PF01026">
    <property type="entry name" value="TatD_DNase"/>
    <property type="match status" value="1"/>
</dbReference>
<dbReference type="EMBL" id="BMNW01000001">
    <property type="protein sequence ID" value="GGL96447.1"/>
    <property type="molecule type" value="Genomic_DNA"/>
</dbReference>
<protein>
    <submittedName>
        <fullName evidence="4">TatD-related deoxyribonuclease</fullName>
    </submittedName>
</protein>
<evidence type="ECO:0000313" key="4">
    <source>
        <dbReference type="EMBL" id="GGL96447.1"/>
    </source>
</evidence>
<dbReference type="InterPro" id="IPR001130">
    <property type="entry name" value="TatD-like"/>
</dbReference>
<dbReference type="NCBIfam" id="TIGR00010">
    <property type="entry name" value="YchF/TatD family DNA exonuclease"/>
    <property type="match status" value="1"/>
</dbReference>
<comment type="similarity">
    <text evidence="1">Belongs to the metallo-dependent hydrolases superfamily. TatD-type hydrolase family.</text>
</comment>
<name>A0ABQ2GIL7_9PSED</name>
<dbReference type="Gene3D" id="3.20.20.140">
    <property type="entry name" value="Metal-dependent hydrolases"/>
    <property type="match status" value="1"/>
</dbReference>
<reference evidence="5" key="1">
    <citation type="journal article" date="2019" name="Int. J. Syst. Evol. Microbiol.">
        <title>The Global Catalogue of Microorganisms (GCM) 10K type strain sequencing project: providing services to taxonomists for standard genome sequencing and annotation.</title>
        <authorList>
            <consortium name="The Broad Institute Genomics Platform"/>
            <consortium name="The Broad Institute Genome Sequencing Center for Infectious Disease"/>
            <person name="Wu L."/>
            <person name="Ma J."/>
        </authorList>
    </citation>
    <scope>NUCLEOTIDE SEQUENCE [LARGE SCALE GENOMIC DNA]</scope>
    <source>
        <strain evidence="5">JCM 13501</strain>
    </source>
</reference>
<evidence type="ECO:0000256" key="3">
    <source>
        <dbReference type="ARBA" id="ARBA00022801"/>
    </source>
</evidence>
<evidence type="ECO:0000313" key="5">
    <source>
        <dbReference type="Proteomes" id="UP000616499"/>
    </source>
</evidence>
<proteinExistence type="inferred from homology"/>
<accession>A0ABQ2GIL7</accession>
<evidence type="ECO:0000256" key="2">
    <source>
        <dbReference type="ARBA" id="ARBA00022723"/>
    </source>
</evidence>
<keyword evidence="5" id="KW-1185">Reference proteome</keyword>
<gene>
    <name evidence="4" type="ORF">GCM10009425_04290</name>
</gene>
<dbReference type="InterPro" id="IPR018228">
    <property type="entry name" value="DNase_TatD-rel_CS"/>
</dbReference>
<dbReference type="PIRSF" id="PIRSF005902">
    <property type="entry name" value="DNase_TatD"/>
    <property type="match status" value="1"/>
</dbReference>
<dbReference type="InterPro" id="IPR015991">
    <property type="entry name" value="TatD/YcfH-like"/>
</dbReference>
<dbReference type="PROSITE" id="PS01091">
    <property type="entry name" value="TATD_3"/>
    <property type="match status" value="1"/>
</dbReference>
<dbReference type="PANTHER" id="PTHR46124">
    <property type="entry name" value="D-AMINOACYL-TRNA DEACYLASE"/>
    <property type="match status" value="1"/>
</dbReference>
<sequence>MLIDTHNHLDFPSFDDDREALLQHCQSLGVQRQVLIGVEESLWSRLWSTALAHEPLYAALALHPCYLDVHREDDIEKLRAWLDQWAGHPKLCALGEFGLDYYIDQPDKPRQQALFESHLELAIEYELPSLLHVRKAHADVIATLKRYKPPKGGIVHAFAGSYEEAREYLKLGFKLGLGGAPTWPQANRLRKVVPRLPLDGIVLETDAPDIAPAMYPGIRNSPVHLPDICAALAELLNITSQELAQASTANACDLFGWDIQAL</sequence>
<dbReference type="SUPFAM" id="SSF51556">
    <property type="entry name" value="Metallo-dependent hydrolases"/>
    <property type="match status" value="1"/>
</dbReference>
<dbReference type="InterPro" id="IPR032466">
    <property type="entry name" value="Metal_Hydrolase"/>
</dbReference>
<keyword evidence="3" id="KW-0378">Hydrolase</keyword>
<dbReference type="PROSITE" id="PS01137">
    <property type="entry name" value="TATD_1"/>
    <property type="match status" value="1"/>
</dbReference>
<keyword evidence="2" id="KW-0479">Metal-binding</keyword>
<dbReference type="Proteomes" id="UP000616499">
    <property type="component" value="Unassembled WGS sequence"/>
</dbReference>
<dbReference type="CDD" id="cd01310">
    <property type="entry name" value="TatD_DNAse"/>
    <property type="match status" value="1"/>
</dbReference>
<organism evidence="4 5">
    <name type="scientific">Pseudomonas asuensis</name>
    <dbReference type="NCBI Taxonomy" id="1825787"/>
    <lineage>
        <taxon>Bacteria</taxon>
        <taxon>Pseudomonadati</taxon>
        <taxon>Pseudomonadota</taxon>
        <taxon>Gammaproteobacteria</taxon>
        <taxon>Pseudomonadales</taxon>
        <taxon>Pseudomonadaceae</taxon>
        <taxon>Pseudomonas</taxon>
    </lineage>
</organism>
<comment type="caution">
    <text evidence="4">The sequence shown here is derived from an EMBL/GenBank/DDBJ whole genome shotgun (WGS) entry which is preliminary data.</text>
</comment>
<dbReference type="RefSeq" id="WP_188864414.1">
    <property type="nucleotide sequence ID" value="NZ_BMNW01000001.1"/>
</dbReference>